<feature type="region of interest" description="Disordered" evidence="7">
    <location>
        <begin position="978"/>
        <end position="1022"/>
    </location>
</feature>
<dbReference type="Pfam" id="PF25773">
    <property type="entry name" value="TPR_ANAPC2"/>
    <property type="match status" value="1"/>
</dbReference>
<dbReference type="OrthoDB" id="5581181at2759"/>
<evidence type="ECO:0000313" key="11">
    <source>
        <dbReference type="Proteomes" id="UP000006039"/>
    </source>
</evidence>
<feature type="compositionally biased region" description="Low complexity" evidence="7">
    <location>
        <begin position="78"/>
        <end position="94"/>
    </location>
</feature>
<dbReference type="Gene3D" id="3.30.230.130">
    <property type="entry name" value="Cullin, Chain C, Domain 2"/>
    <property type="match status" value="1"/>
</dbReference>
<dbReference type="eggNOG" id="KOG2165">
    <property type="taxonomic scope" value="Eukaryota"/>
</dbReference>
<evidence type="ECO:0000313" key="10">
    <source>
        <dbReference type="EnsemblFungi" id="EJT82019"/>
    </source>
</evidence>
<evidence type="ECO:0000256" key="3">
    <source>
        <dbReference type="ARBA" id="ARBA00022776"/>
    </source>
</evidence>
<keyword evidence="2" id="KW-0132">Cell division</keyword>
<dbReference type="GO" id="GO:0006511">
    <property type="term" value="P:ubiquitin-dependent protein catabolic process"/>
    <property type="evidence" value="ECO:0007669"/>
    <property type="project" value="InterPro"/>
</dbReference>
<evidence type="ECO:0000313" key="9">
    <source>
        <dbReference type="EMBL" id="EJT82019.1"/>
    </source>
</evidence>
<feature type="compositionally biased region" description="Acidic residues" evidence="7">
    <location>
        <begin position="983"/>
        <end position="1001"/>
    </location>
</feature>
<dbReference type="RefSeq" id="XP_009218028.1">
    <property type="nucleotide sequence ID" value="XM_009219764.1"/>
</dbReference>
<dbReference type="SMART" id="SM01013">
    <property type="entry name" value="APC2"/>
    <property type="match status" value="1"/>
</dbReference>
<dbReference type="SMART" id="SM00182">
    <property type="entry name" value="CULLIN"/>
    <property type="match status" value="1"/>
</dbReference>
<dbReference type="InterPro" id="IPR016158">
    <property type="entry name" value="Cullin_homology"/>
</dbReference>
<reference evidence="10" key="5">
    <citation type="submission" date="2018-04" db="UniProtKB">
        <authorList>
            <consortium name="EnsemblFungi"/>
        </authorList>
    </citation>
    <scope>IDENTIFICATION</scope>
    <source>
        <strain evidence="10">R3-111a-1</strain>
    </source>
</reference>
<evidence type="ECO:0000256" key="7">
    <source>
        <dbReference type="SAM" id="MobiDB-lite"/>
    </source>
</evidence>
<keyword evidence="11" id="KW-1185">Reference proteome</keyword>
<feature type="compositionally biased region" description="Gly residues" evidence="7">
    <location>
        <begin position="1004"/>
        <end position="1015"/>
    </location>
</feature>
<dbReference type="SUPFAM" id="SSF75632">
    <property type="entry name" value="Cullin homology domain"/>
    <property type="match status" value="1"/>
</dbReference>
<keyword evidence="4" id="KW-0833">Ubl conjugation pathway</keyword>
<dbReference type="AlphaFoldDB" id="J3NL52"/>
<dbReference type="Gene3D" id="1.10.10.10">
    <property type="entry name" value="Winged helix-like DNA-binding domain superfamily/Winged helix DNA-binding domain"/>
    <property type="match status" value="1"/>
</dbReference>
<reference evidence="9" key="3">
    <citation type="submission" date="2010-09" db="EMBL/GenBank/DDBJ databases">
        <title>Annotation of Gaeumannomyces graminis var. tritici R3-111a-1.</title>
        <authorList>
            <consortium name="The Broad Institute Genome Sequencing Platform"/>
            <person name="Ma L.-J."/>
            <person name="Dead R."/>
            <person name="Young S.K."/>
            <person name="Zeng Q."/>
            <person name="Gargeya S."/>
            <person name="Fitzgerald M."/>
            <person name="Haas B."/>
            <person name="Abouelleil A."/>
            <person name="Alvarado L."/>
            <person name="Arachchi H.M."/>
            <person name="Berlin A."/>
            <person name="Brown A."/>
            <person name="Chapman S.B."/>
            <person name="Chen Z."/>
            <person name="Dunbar C."/>
            <person name="Freedman E."/>
            <person name="Gearin G."/>
            <person name="Gellesch M."/>
            <person name="Goldberg J."/>
            <person name="Griggs A."/>
            <person name="Gujja S."/>
            <person name="Heiman D."/>
            <person name="Howarth C."/>
            <person name="Larson L."/>
            <person name="Lui A."/>
            <person name="MacDonald P.J.P."/>
            <person name="Mehta T."/>
            <person name="Montmayeur A."/>
            <person name="Murphy C."/>
            <person name="Neiman D."/>
            <person name="Pearson M."/>
            <person name="Priest M."/>
            <person name="Roberts A."/>
            <person name="Saif S."/>
            <person name="Shea T."/>
            <person name="Shenoy N."/>
            <person name="Sisk P."/>
            <person name="Stolte C."/>
            <person name="Sykes S."/>
            <person name="Yandava C."/>
            <person name="Wortman J."/>
            <person name="Nusbaum C."/>
            <person name="Birren B."/>
        </authorList>
    </citation>
    <scope>NUCLEOTIDE SEQUENCE</scope>
    <source>
        <strain evidence="9">R3-111a-1</strain>
    </source>
</reference>
<dbReference type="GO" id="GO:0031625">
    <property type="term" value="F:ubiquitin protein ligase binding"/>
    <property type="evidence" value="ECO:0007669"/>
    <property type="project" value="InterPro"/>
</dbReference>
<dbReference type="InterPro" id="IPR014786">
    <property type="entry name" value="ANAPC2_C"/>
</dbReference>
<dbReference type="EnsemblFungi" id="EJT82019">
    <property type="protein sequence ID" value="EJT82019"/>
    <property type="gene ID" value="GGTG_01993"/>
</dbReference>
<dbReference type="Pfam" id="PF26557">
    <property type="entry name" value="Cullin_AB"/>
    <property type="match status" value="1"/>
</dbReference>
<evidence type="ECO:0000256" key="5">
    <source>
        <dbReference type="ARBA" id="ARBA00023306"/>
    </source>
</evidence>
<dbReference type="InterPro" id="IPR036388">
    <property type="entry name" value="WH-like_DNA-bd_sf"/>
</dbReference>
<evidence type="ECO:0000256" key="2">
    <source>
        <dbReference type="ARBA" id="ARBA00022618"/>
    </source>
</evidence>
<dbReference type="SUPFAM" id="SSF46785">
    <property type="entry name" value="Winged helix' DNA-binding domain"/>
    <property type="match status" value="1"/>
</dbReference>
<feature type="region of interest" description="Disordered" evidence="7">
    <location>
        <begin position="20"/>
        <end position="131"/>
    </location>
</feature>
<sequence length="1094" mass="119278">MTAAVASSFKARRRQVWTSVFPEVSQPTPQAPTAAVFPDQNQRSGAFQPSPASGSSLQPPRPTNAADVQQRRSPATRSGGSSSLKSPPGQHGVLSPPPVGLGLGLGLAGLGSPDRHQQSIPRPVPDPLHHQHMVSQPRSAADDQIAFDRAWHVVTSRVALPSAASAEDSFGTLPSMSRLESQDATSEFEFQEALRTVLEAKTLLPRASHTEDVLAWHTQQVRQHFAQHVMPLLSACAAGPALASSGLATAAGARRTAGAGPTAASIFEQHLVAVMNSIRTLDGAFRQYDYGLSLILRGYHQKGVRQAEEDDTMDVEMQDPPATSVESLAKSFRKDVRSLVGNSAPPELMLSVRAVLVALVSRILGFPGLQAAAGDAKASKPSGSGPGRPGKPPATPLSAAGTVRPAPPSDEDARVIAARQRLHELVGALADVGLAGERTQVLFAEIMDKLMSDFVHGAYAGTWESEDQTAVADPTRTPLTARRAGLRSAASKLANKQQSCSSTLCQWVENHFSRLAFEVLRLISVDDEAGTRAVSFTDVTKWKDIALGRLATLRVSELFDIVLHWPKSKSGLEDLRASVATPQRRLQLTDAFSAALQARLLHSSRSTVEILQVYIAMIRTFHALDHSKVLLSRVVPSLQLYLCQREDAIRLVVTGLLANPDEVEQNEAGAKPSEDAMFPKDTNVIAGPRGKKCLTELAVLLNDPAQQRRQATEDDDVDWNDMDWLPDPVDAGANYKRPKSEDVIGTLISALGAEDVFIKEFQNTIAERLLSSQSRFDQEIKVLQLLKKRFGEAALQSCDVMIRDVRESGRLDPYIRRAQFVAQFRTPRGGEDETEERDTKYTAKILSRLFWPDMEPDAFVLPPPVADKQKEYEEGYERAKSSRRLTWLNNYGQATVELEFGDRTVSVQCKTYEAAVIYAFQDEDGEEEGGSVRKSFDEIWPQLQMDEDLLREALEFWTVQGVLRRVGGDTYTVVESLQVEQETGADDDDDDDDNNNADEPEAQAGGGRSGAGGAGSSAVSKQRQQQETVHWQYIVGMLTNSAASMPTTQIAMMMRMMMPGGLPWSNEELQDFLGAKVAAGDLEVVGGKYRLVKK</sequence>
<dbReference type="HOGENOM" id="CLU_007149_0_0_1"/>
<evidence type="ECO:0000256" key="1">
    <source>
        <dbReference type="ARBA" id="ARBA00016068"/>
    </source>
</evidence>
<dbReference type="InterPro" id="IPR036317">
    <property type="entry name" value="Cullin_homology_sf"/>
</dbReference>
<dbReference type="STRING" id="644352.J3NL52"/>
<dbReference type="PANTHER" id="PTHR45957:SF1">
    <property type="entry name" value="ANAPHASE-PROMOTING COMPLEX SUBUNIT 2"/>
    <property type="match status" value="1"/>
</dbReference>
<dbReference type="EMBL" id="GL385395">
    <property type="protein sequence ID" value="EJT82019.1"/>
    <property type="molecule type" value="Genomic_DNA"/>
</dbReference>
<dbReference type="GO" id="GO:0070979">
    <property type="term" value="P:protein K11-linked ubiquitination"/>
    <property type="evidence" value="ECO:0007669"/>
    <property type="project" value="TreeGrafter"/>
</dbReference>
<protein>
    <recommendedName>
        <fullName evidence="1">Anaphase-promoting complex subunit 2</fullName>
    </recommendedName>
</protein>
<dbReference type="PANTHER" id="PTHR45957">
    <property type="entry name" value="ANAPHASE-PROMOTING COMPLEX SUBUNIT 2"/>
    <property type="match status" value="1"/>
</dbReference>
<dbReference type="InterPro" id="IPR036390">
    <property type="entry name" value="WH_DNA-bd_sf"/>
</dbReference>
<dbReference type="Proteomes" id="UP000006039">
    <property type="component" value="Unassembled WGS sequence"/>
</dbReference>
<evidence type="ECO:0000259" key="8">
    <source>
        <dbReference type="PROSITE" id="PS50069"/>
    </source>
</evidence>
<dbReference type="GeneID" id="20342451"/>
<dbReference type="InterPro" id="IPR059120">
    <property type="entry name" value="Cullin-like_AB"/>
</dbReference>
<dbReference type="GO" id="GO:0051301">
    <property type="term" value="P:cell division"/>
    <property type="evidence" value="ECO:0007669"/>
    <property type="project" value="UniProtKB-KW"/>
</dbReference>
<dbReference type="PROSITE" id="PS50069">
    <property type="entry name" value="CULLIN_2"/>
    <property type="match status" value="1"/>
</dbReference>
<proteinExistence type="inferred from homology"/>
<accession>J3NL52</accession>
<organism evidence="9">
    <name type="scientific">Gaeumannomyces tritici (strain R3-111a-1)</name>
    <name type="common">Wheat and barley take-all root rot fungus</name>
    <name type="synonym">Gaeumannomyces graminis var. tritici</name>
    <dbReference type="NCBI Taxonomy" id="644352"/>
    <lineage>
        <taxon>Eukaryota</taxon>
        <taxon>Fungi</taxon>
        <taxon>Dikarya</taxon>
        <taxon>Ascomycota</taxon>
        <taxon>Pezizomycotina</taxon>
        <taxon>Sordariomycetes</taxon>
        <taxon>Sordariomycetidae</taxon>
        <taxon>Magnaporthales</taxon>
        <taxon>Magnaporthaceae</taxon>
        <taxon>Gaeumannomyces</taxon>
    </lineage>
</organism>
<dbReference type="VEuPathDB" id="FungiDB:GGTG_01993"/>
<dbReference type="GO" id="GO:0005680">
    <property type="term" value="C:anaphase-promoting complex"/>
    <property type="evidence" value="ECO:0007669"/>
    <property type="project" value="TreeGrafter"/>
</dbReference>
<gene>
    <name evidence="10" type="primary">20342451</name>
    <name evidence="9" type="ORF">GGTG_01993</name>
</gene>
<dbReference type="InterPro" id="IPR044554">
    <property type="entry name" value="ANAPC2"/>
</dbReference>
<comment type="similarity">
    <text evidence="6">Belongs to the cullin family.</text>
</comment>
<keyword evidence="3" id="KW-0498">Mitosis</keyword>
<reference evidence="10" key="4">
    <citation type="journal article" date="2015" name="G3 (Bethesda)">
        <title>Genome sequences of three phytopathogenic species of the Magnaporthaceae family of fungi.</title>
        <authorList>
            <person name="Okagaki L.H."/>
            <person name="Nunes C.C."/>
            <person name="Sailsbery J."/>
            <person name="Clay B."/>
            <person name="Brown D."/>
            <person name="John T."/>
            <person name="Oh Y."/>
            <person name="Young N."/>
            <person name="Fitzgerald M."/>
            <person name="Haas B.J."/>
            <person name="Zeng Q."/>
            <person name="Young S."/>
            <person name="Adiconis X."/>
            <person name="Fan L."/>
            <person name="Levin J.Z."/>
            <person name="Mitchell T.K."/>
            <person name="Okubara P.A."/>
            <person name="Farman M.L."/>
            <person name="Kohn L.M."/>
            <person name="Birren B."/>
            <person name="Ma L.-J."/>
            <person name="Dean R.A."/>
        </authorList>
    </citation>
    <scope>NUCLEOTIDE SEQUENCE</scope>
    <source>
        <strain evidence="10">R3-111a-1</strain>
    </source>
</reference>
<dbReference type="Gene3D" id="1.20.1310.10">
    <property type="entry name" value="Cullin Repeats"/>
    <property type="match status" value="1"/>
</dbReference>
<feature type="region of interest" description="Disordered" evidence="7">
    <location>
        <begin position="374"/>
        <end position="411"/>
    </location>
</feature>
<dbReference type="Pfam" id="PF08672">
    <property type="entry name" value="ANAPC2"/>
    <property type="match status" value="1"/>
</dbReference>
<dbReference type="InterPro" id="IPR057975">
    <property type="entry name" value="TPR_ANAPC2"/>
</dbReference>
<evidence type="ECO:0000256" key="6">
    <source>
        <dbReference type="PROSITE-ProRule" id="PRU00330"/>
    </source>
</evidence>
<name>J3NL52_GAET3</name>
<dbReference type="GO" id="GO:0007091">
    <property type="term" value="P:metaphase/anaphase transition of mitotic cell cycle"/>
    <property type="evidence" value="ECO:0007669"/>
    <property type="project" value="TreeGrafter"/>
</dbReference>
<feature type="compositionally biased region" description="Polar residues" evidence="7">
    <location>
        <begin position="39"/>
        <end position="58"/>
    </location>
</feature>
<feature type="domain" description="Cullin family profile" evidence="8">
    <location>
        <begin position="746"/>
        <end position="958"/>
    </location>
</feature>
<evidence type="ECO:0000256" key="4">
    <source>
        <dbReference type="ARBA" id="ARBA00022786"/>
    </source>
</evidence>
<reference evidence="9" key="2">
    <citation type="submission" date="2010-07" db="EMBL/GenBank/DDBJ databases">
        <authorList>
            <consortium name="The Broad Institute Genome Sequencing Platform"/>
            <consortium name="Broad Institute Genome Sequencing Center for Infectious Disease"/>
            <person name="Ma L.-J."/>
            <person name="Dead R."/>
            <person name="Young S."/>
            <person name="Zeng Q."/>
            <person name="Koehrsen M."/>
            <person name="Alvarado L."/>
            <person name="Berlin A."/>
            <person name="Chapman S.B."/>
            <person name="Chen Z."/>
            <person name="Freedman E."/>
            <person name="Gellesch M."/>
            <person name="Goldberg J."/>
            <person name="Griggs A."/>
            <person name="Gujja S."/>
            <person name="Heilman E.R."/>
            <person name="Heiman D."/>
            <person name="Hepburn T."/>
            <person name="Howarth C."/>
            <person name="Jen D."/>
            <person name="Larson L."/>
            <person name="Mehta T."/>
            <person name="Neiman D."/>
            <person name="Pearson M."/>
            <person name="Roberts A."/>
            <person name="Saif S."/>
            <person name="Shea T."/>
            <person name="Shenoy N."/>
            <person name="Sisk P."/>
            <person name="Stolte C."/>
            <person name="Sykes S."/>
            <person name="Walk T."/>
            <person name="White J."/>
            <person name="Yandava C."/>
            <person name="Haas B."/>
            <person name="Nusbaum C."/>
            <person name="Birren B."/>
        </authorList>
    </citation>
    <scope>NUCLEOTIDE SEQUENCE</scope>
    <source>
        <strain evidence="9">R3-111a-1</strain>
    </source>
</reference>
<keyword evidence="5" id="KW-0131">Cell cycle</keyword>
<reference evidence="11" key="1">
    <citation type="submission" date="2010-07" db="EMBL/GenBank/DDBJ databases">
        <title>The genome sequence of Gaeumannomyces graminis var. tritici strain R3-111a-1.</title>
        <authorList>
            <consortium name="The Broad Institute Genome Sequencing Platform"/>
            <person name="Ma L.-J."/>
            <person name="Dead R."/>
            <person name="Young S."/>
            <person name="Zeng Q."/>
            <person name="Koehrsen M."/>
            <person name="Alvarado L."/>
            <person name="Berlin A."/>
            <person name="Chapman S.B."/>
            <person name="Chen Z."/>
            <person name="Freedman E."/>
            <person name="Gellesch M."/>
            <person name="Goldberg J."/>
            <person name="Griggs A."/>
            <person name="Gujja S."/>
            <person name="Heilman E.R."/>
            <person name="Heiman D."/>
            <person name="Hepburn T."/>
            <person name="Howarth C."/>
            <person name="Jen D."/>
            <person name="Larson L."/>
            <person name="Mehta T."/>
            <person name="Neiman D."/>
            <person name="Pearson M."/>
            <person name="Roberts A."/>
            <person name="Saif S."/>
            <person name="Shea T."/>
            <person name="Shenoy N."/>
            <person name="Sisk P."/>
            <person name="Stolte C."/>
            <person name="Sykes S."/>
            <person name="Walk T."/>
            <person name="White J."/>
            <person name="Yandava C."/>
            <person name="Haas B."/>
            <person name="Nusbaum C."/>
            <person name="Birren B."/>
        </authorList>
    </citation>
    <scope>NUCLEOTIDE SEQUENCE [LARGE SCALE GENOMIC DNA]</scope>
    <source>
        <strain evidence="11">R3-111a-1</strain>
    </source>
</reference>